<sequence>MSDWPVGLVIAFGCLIASPIDLIPEFLPVIGPLAVAPALRYAGRRPGTQMGRDTANPVTGTADLTGDIRSHRHDYIASVVGRWAYRSFGGELERCGLFCESGFGRGAGFVGGCGSAGFWAGGAVQWAVGGEPAIVARAGCPPTPPGA</sequence>
<accession>F8B499</accession>
<protein>
    <submittedName>
        <fullName evidence="1">Uncharacterized protein</fullName>
    </submittedName>
</protein>
<dbReference type="EMBL" id="CP002801">
    <property type="protein sequence ID" value="AEH11019.1"/>
    <property type="molecule type" value="Genomic_DNA"/>
</dbReference>
<dbReference type="HOGENOM" id="CLU_1765348_0_0_11"/>
<organism evidence="1 2">
    <name type="scientific">Candidatus Protofrankia datiscae</name>
    <dbReference type="NCBI Taxonomy" id="2716812"/>
    <lineage>
        <taxon>Bacteria</taxon>
        <taxon>Bacillati</taxon>
        <taxon>Actinomycetota</taxon>
        <taxon>Actinomycetes</taxon>
        <taxon>Frankiales</taxon>
        <taxon>Frankiaceae</taxon>
        <taxon>Protofrankia</taxon>
    </lineage>
</organism>
<keyword evidence="2" id="KW-1185">Reference proteome</keyword>
<evidence type="ECO:0000313" key="1">
    <source>
        <dbReference type="EMBL" id="AEH11019.1"/>
    </source>
</evidence>
<dbReference type="STRING" id="656024.FsymDg_3742"/>
<dbReference type="Proteomes" id="UP000001549">
    <property type="component" value="Chromosome"/>
</dbReference>
<gene>
    <name evidence="1" type="ordered locus">FsymDg_3742</name>
</gene>
<dbReference type="AlphaFoldDB" id="F8B499"/>
<reference evidence="1 2" key="1">
    <citation type="submission" date="2011-05" db="EMBL/GenBank/DDBJ databases">
        <title>Complete sequence of chromosome of Frankia symbiont of Datisca glomerata.</title>
        <authorList>
            <consortium name="US DOE Joint Genome Institute"/>
            <person name="Lucas S."/>
            <person name="Han J."/>
            <person name="Lapidus A."/>
            <person name="Cheng J.-F."/>
            <person name="Goodwin L."/>
            <person name="Pitluck S."/>
            <person name="Peters L."/>
            <person name="Mikhailova N."/>
            <person name="Chertkov O."/>
            <person name="Teshima H."/>
            <person name="Han C."/>
            <person name="Tapia R."/>
            <person name="Land M."/>
            <person name="Hauser L."/>
            <person name="Kyrpides N."/>
            <person name="Ivanova N."/>
            <person name="Pagani I."/>
            <person name="Berry A."/>
            <person name="Pawlowski K."/>
            <person name="Persson T."/>
            <person name="Vanden Heuvel B."/>
            <person name="Benson D."/>
            <person name="Woyke T."/>
        </authorList>
    </citation>
    <scope>NUCLEOTIDE SEQUENCE [LARGE SCALE GENOMIC DNA]</scope>
    <source>
        <strain evidence="2">4085684</strain>
    </source>
</reference>
<name>F8B499_9ACTN</name>
<dbReference type="KEGG" id="fsy:FsymDg_3742"/>
<proteinExistence type="predicted"/>
<evidence type="ECO:0000313" key="2">
    <source>
        <dbReference type="Proteomes" id="UP000001549"/>
    </source>
</evidence>